<evidence type="ECO:0000256" key="6">
    <source>
        <dbReference type="ARBA" id="ARBA00023212"/>
    </source>
</evidence>
<keyword evidence="3" id="KW-0963">Cytoplasm</keyword>
<evidence type="ECO:0000256" key="5">
    <source>
        <dbReference type="ARBA" id="ARBA00022803"/>
    </source>
</evidence>
<evidence type="ECO:0000256" key="4">
    <source>
        <dbReference type="ARBA" id="ARBA00022737"/>
    </source>
</evidence>
<dbReference type="EMBL" id="FOXQ01000013">
    <property type="protein sequence ID" value="SFQ45862.1"/>
    <property type="molecule type" value="Genomic_DNA"/>
</dbReference>
<accession>A0A1I5YNZ0</accession>
<evidence type="ECO:0000313" key="11">
    <source>
        <dbReference type="Proteomes" id="UP000199031"/>
    </source>
</evidence>
<evidence type="ECO:0000256" key="9">
    <source>
        <dbReference type="SAM" id="SignalP"/>
    </source>
</evidence>
<evidence type="ECO:0000256" key="2">
    <source>
        <dbReference type="ARBA" id="ARBA00011375"/>
    </source>
</evidence>
<dbReference type="SUPFAM" id="SSF48452">
    <property type="entry name" value="TPR-like"/>
    <property type="match status" value="1"/>
</dbReference>
<keyword evidence="4" id="KW-0677">Repeat</keyword>
<dbReference type="Proteomes" id="UP000199031">
    <property type="component" value="Unassembled WGS sequence"/>
</dbReference>
<dbReference type="STRING" id="1465490.SAMN05444277_11369"/>
<evidence type="ECO:0000256" key="7">
    <source>
        <dbReference type="ARBA" id="ARBA00039966"/>
    </source>
</evidence>
<dbReference type="InterPro" id="IPR011990">
    <property type="entry name" value="TPR-like_helical_dom_sf"/>
</dbReference>
<keyword evidence="11" id="KW-1185">Reference proteome</keyword>
<feature type="chain" id="PRO_5011510641" description="Regulator of microtubule dynamics protein 1" evidence="9">
    <location>
        <begin position="24"/>
        <end position="255"/>
    </location>
</feature>
<keyword evidence="9" id="KW-0732">Signal</keyword>
<dbReference type="AlphaFoldDB" id="A0A1I5YNZ0"/>
<reference evidence="10 11" key="1">
    <citation type="submission" date="2016-10" db="EMBL/GenBank/DDBJ databases">
        <authorList>
            <person name="de Groot N.N."/>
        </authorList>
    </citation>
    <scope>NUCLEOTIDE SEQUENCE [LARGE SCALE GENOMIC DNA]</scope>
    <source>
        <strain evidence="10 11">DSM 28286</strain>
    </source>
</reference>
<comment type="subunit">
    <text evidence="2">Interacts with microtubules.</text>
</comment>
<evidence type="ECO:0000313" key="10">
    <source>
        <dbReference type="EMBL" id="SFQ45862.1"/>
    </source>
</evidence>
<dbReference type="PANTHER" id="PTHR16056">
    <property type="entry name" value="REGULATOR OF MICROTUBULE DYNAMICS PROTEIN"/>
    <property type="match status" value="1"/>
</dbReference>
<dbReference type="GO" id="GO:0005876">
    <property type="term" value="C:spindle microtubule"/>
    <property type="evidence" value="ECO:0007669"/>
    <property type="project" value="TreeGrafter"/>
</dbReference>
<feature type="signal peptide" evidence="9">
    <location>
        <begin position="1"/>
        <end position="23"/>
    </location>
</feature>
<dbReference type="GO" id="GO:0005737">
    <property type="term" value="C:cytoplasm"/>
    <property type="evidence" value="ECO:0007669"/>
    <property type="project" value="TreeGrafter"/>
</dbReference>
<gene>
    <name evidence="10" type="ORF">SAMN05444277_11369</name>
</gene>
<protein>
    <recommendedName>
        <fullName evidence="7">Regulator of microtubule dynamics protein 1</fullName>
    </recommendedName>
    <alternativeName>
        <fullName evidence="8">Protein FAM82B</fullName>
    </alternativeName>
</protein>
<sequence>MNFKLKRLPVFIICFFLSLQVFAQDNAALLREAKQLELKFDEVGALKKYEQLAAADASNINALVKCAELNCSIGNREKDINSKTNYFKQALVYAQQAYEKDSTSSDACYAMALVNYKVNALDPDNKQLIENIKQVKIYSDKSLLANSNNAKANYLLGMWHFELIHSGWLKKKGVKDFYNKIPDTQIDSAVYYMEKARSIEPYFAQDYLDLAKVYIYDHQPAKALEVLNKLVKLPSRTYDDAAYKEEGKQLLEKMR</sequence>
<comment type="subcellular location">
    <subcellularLocation>
        <location evidence="1">Cytoplasm</location>
        <location evidence="1">Cytoskeleton</location>
    </subcellularLocation>
</comment>
<dbReference type="InterPro" id="IPR049039">
    <property type="entry name" value="RMD1-3_a_helical_rpt"/>
</dbReference>
<proteinExistence type="predicted"/>
<dbReference type="Gene3D" id="1.25.40.10">
    <property type="entry name" value="Tetratricopeptide repeat domain"/>
    <property type="match status" value="1"/>
</dbReference>
<evidence type="ECO:0000256" key="1">
    <source>
        <dbReference type="ARBA" id="ARBA00004245"/>
    </source>
</evidence>
<keyword evidence="5" id="KW-0802">TPR repeat</keyword>
<name>A0A1I5YNZ0_9BACT</name>
<organism evidence="10 11">
    <name type="scientific">Parafilimonas terrae</name>
    <dbReference type="NCBI Taxonomy" id="1465490"/>
    <lineage>
        <taxon>Bacteria</taxon>
        <taxon>Pseudomonadati</taxon>
        <taxon>Bacteroidota</taxon>
        <taxon>Chitinophagia</taxon>
        <taxon>Chitinophagales</taxon>
        <taxon>Chitinophagaceae</taxon>
        <taxon>Parafilimonas</taxon>
    </lineage>
</organism>
<dbReference type="Pfam" id="PF21033">
    <property type="entry name" value="RMD1-3"/>
    <property type="match status" value="1"/>
</dbReference>
<dbReference type="GO" id="GO:0097431">
    <property type="term" value="C:mitotic spindle pole"/>
    <property type="evidence" value="ECO:0007669"/>
    <property type="project" value="TreeGrafter"/>
</dbReference>
<evidence type="ECO:0000256" key="3">
    <source>
        <dbReference type="ARBA" id="ARBA00022490"/>
    </source>
</evidence>
<evidence type="ECO:0000256" key="8">
    <source>
        <dbReference type="ARBA" id="ARBA00041958"/>
    </source>
</evidence>
<dbReference type="OrthoDB" id="9813878at2"/>
<keyword evidence="6" id="KW-0206">Cytoskeleton</keyword>
<dbReference type="GO" id="GO:0008017">
    <property type="term" value="F:microtubule binding"/>
    <property type="evidence" value="ECO:0007669"/>
    <property type="project" value="TreeGrafter"/>
</dbReference>
<dbReference type="RefSeq" id="WP_090661826.1">
    <property type="nucleotide sequence ID" value="NZ_FOXQ01000013.1"/>
</dbReference>
<dbReference type="PANTHER" id="PTHR16056:SF16">
    <property type="entry name" value="REGULATOR OF MICROTUBULE DYNAMICS PROTEIN 1"/>
    <property type="match status" value="1"/>
</dbReference>